<proteinExistence type="inferred from homology"/>
<dbReference type="InterPro" id="IPR018313">
    <property type="entry name" value="SBP_3_CS"/>
</dbReference>
<dbReference type="EMBL" id="PYMH01000001">
    <property type="protein sequence ID" value="PSU35711.1"/>
    <property type="molecule type" value="Genomic_DNA"/>
</dbReference>
<dbReference type="PANTHER" id="PTHR30085:SF6">
    <property type="entry name" value="ABC TRANSPORTER GLUTAMINE-BINDING PROTEIN GLNH"/>
    <property type="match status" value="1"/>
</dbReference>
<protein>
    <submittedName>
        <fullName evidence="6">Amino acid ABC transporter substrate-binding protein</fullName>
    </submittedName>
</protein>
<keyword evidence="3" id="KW-0732">Signal</keyword>
<dbReference type="AlphaFoldDB" id="A0A2T3J340"/>
<dbReference type="Pfam" id="PF00497">
    <property type="entry name" value="SBP_bac_3"/>
    <property type="match status" value="1"/>
</dbReference>
<dbReference type="GO" id="GO:0030288">
    <property type="term" value="C:outer membrane-bounded periplasmic space"/>
    <property type="evidence" value="ECO:0007669"/>
    <property type="project" value="TreeGrafter"/>
</dbReference>
<sequence length="300" mass="33546">MTRLLLFFEFYFSLSLITRLSIINGVDVLRRIVSFICILFSLSSLQLQARNLLNEISAREEINIGVGYMVPPMNYIDDDGVHTGFDVDLALAIAKHMGKTANLVKVNNKTRVSFLVTGKVDIVISSMNHTVGRDKVIDFSDVYLYDGKRILAKRGRFSSLQDFVGKRVAVVQGSNARTALHEKLIELGDPNPQILSFQSNAECLLALKTNKVDGYTNDTVILLGTSGGDSQYEAVGEIFSPTFFSIGVPENQSKLRDEVNFILRDMHLSGEWRAIYDKWFGPSSQYSLPGEPKLPPIWPM</sequence>
<name>A0A2T3J340_9GAMM</name>
<keyword evidence="7" id="KW-1185">Reference proteome</keyword>
<organism evidence="6 7">
    <name type="scientific">Photobacterium lutimaris</name>
    <dbReference type="NCBI Taxonomy" id="388278"/>
    <lineage>
        <taxon>Bacteria</taxon>
        <taxon>Pseudomonadati</taxon>
        <taxon>Pseudomonadota</taxon>
        <taxon>Gammaproteobacteria</taxon>
        <taxon>Vibrionales</taxon>
        <taxon>Vibrionaceae</taxon>
        <taxon>Photobacterium</taxon>
    </lineage>
</organism>
<dbReference type="Gene3D" id="3.40.190.10">
    <property type="entry name" value="Periplasmic binding protein-like II"/>
    <property type="match status" value="2"/>
</dbReference>
<dbReference type="InterPro" id="IPR001638">
    <property type="entry name" value="Solute-binding_3/MltF_N"/>
</dbReference>
<dbReference type="OrthoDB" id="9772100at2"/>
<evidence type="ECO:0000256" key="3">
    <source>
        <dbReference type="ARBA" id="ARBA00022729"/>
    </source>
</evidence>
<comment type="caution">
    <text evidence="6">The sequence shown here is derived from an EMBL/GenBank/DDBJ whole genome shotgun (WGS) entry which is preliminary data.</text>
</comment>
<evidence type="ECO:0000256" key="2">
    <source>
        <dbReference type="ARBA" id="ARBA00022448"/>
    </source>
</evidence>
<dbReference type="GO" id="GO:0006865">
    <property type="term" value="P:amino acid transport"/>
    <property type="evidence" value="ECO:0007669"/>
    <property type="project" value="TreeGrafter"/>
</dbReference>
<dbReference type="RefSeq" id="WP_107347066.1">
    <property type="nucleotide sequence ID" value="NZ_PYMH01000001.1"/>
</dbReference>
<evidence type="ECO:0000256" key="4">
    <source>
        <dbReference type="RuleBase" id="RU003744"/>
    </source>
</evidence>
<dbReference type="InterPro" id="IPR051455">
    <property type="entry name" value="Bact_solute-bind_prot3"/>
</dbReference>
<evidence type="ECO:0000259" key="5">
    <source>
        <dbReference type="SMART" id="SM00062"/>
    </source>
</evidence>
<gene>
    <name evidence="6" type="ORF">C9I99_01450</name>
</gene>
<dbReference type="GO" id="GO:0005576">
    <property type="term" value="C:extracellular region"/>
    <property type="evidence" value="ECO:0007669"/>
    <property type="project" value="TreeGrafter"/>
</dbReference>
<dbReference type="SMART" id="SM00062">
    <property type="entry name" value="PBPb"/>
    <property type="match status" value="1"/>
</dbReference>
<dbReference type="PANTHER" id="PTHR30085">
    <property type="entry name" value="AMINO ACID ABC TRANSPORTER PERMEASE"/>
    <property type="match status" value="1"/>
</dbReference>
<keyword evidence="2" id="KW-0813">Transport</keyword>
<dbReference type="SUPFAM" id="SSF53850">
    <property type="entry name" value="Periplasmic binding protein-like II"/>
    <property type="match status" value="1"/>
</dbReference>
<reference evidence="6 7" key="1">
    <citation type="submission" date="2018-03" db="EMBL/GenBank/DDBJ databases">
        <title>Whole genome sequencing of Histamine producing bacteria.</title>
        <authorList>
            <person name="Butler K."/>
        </authorList>
    </citation>
    <scope>NUCLEOTIDE SEQUENCE [LARGE SCALE GENOMIC DNA]</scope>
    <source>
        <strain evidence="6 7">JCM 13586</strain>
    </source>
</reference>
<dbReference type="PROSITE" id="PS01039">
    <property type="entry name" value="SBP_BACTERIAL_3"/>
    <property type="match status" value="1"/>
</dbReference>
<feature type="domain" description="Solute-binding protein family 3/N-terminal" evidence="5">
    <location>
        <begin position="61"/>
        <end position="283"/>
    </location>
</feature>
<comment type="similarity">
    <text evidence="1 4">Belongs to the bacterial solute-binding protein 3 family.</text>
</comment>
<evidence type="ECO:0000313" key="7">
    <source>
        <dbReference type="Proteomes" id="UP000241222"/>
    </source>
</evidence>
<dbReference type="Proteomes" id="UP000241222">
    <property type="component" value="Unassembled WGS sequence"/>
</dbReference>
<accession>A0A2T3J340</accession>
<evidence type="ECO:0000313" key="6">
    <source>
        <dbReference type="EMBL" id="PSU35711.1"/>
    </source>
</evidence>
<evidence type="ECO:0000256" key="1">
    <source>
        <dbReference type="ARBA" id="ARBA00010333"/>
    </source>
</evidence>